<accession>A0ABY8QIG7</accession>
<dbReference type="InterPro" id="IPR001584">
    <property type="entry name" value="Integrase_cat-core"/>
</dbReference>
<dbReference type="Gene3D" id="3.30.420.10">
    <property type="entry name" value="Ribonuclease H-like superfamily/Ribonuclease H"/>
    <property type="match status" value="1"/>
</dbReference>
<dbReference type="InterPro" id="IPR012337">
    <property type="entry name" value="RNaseH-like_sf"/>
</dbReference>
<organism evidence="3 4">
    <name type="scientific">Tropicibacter oceani</name>
    <dbReference type="NCBI Taxonomy" id="3058420"/>
    <lineage>
        <taxon>Bacteria</taxon>
        <taxon>Pseudomonadati</taxon>
        <taxon>Pseudomonadota</taxon>
        <taxon>Alphaproteobacteria</taxon>
        <taxon>Rhodobacterales</taxon>
        <taxon>Roseobacteraceae</taxon>
        <taxon>Tropicibacter</taxon>
    </lineage>
</organism>
<reference evidence="3 4" key="1">
    <citation type="submission" date="2023-05" db="EMBL/GenBank/DDBJ databases">
        <title>YMD87, complete Genome.</title>
        <authorList>
            <person name="Zhang J."/>
            <person name="Xu X."/>
        </authorList>
    </citation>
    <scope>NUCLEOTIDE SEQUENCE [LARGE SCALE GENOMIC DNA]</scope>
    <source>
        <strain evidence="3 4">YMD87</strain>
    </source>
</reference>
<dbReference type="PROSITE" id="PS50994">
    <property type="entry name" value="INTEGRASE"/>
    <property type="match status" value="1"/>
</dbReference>
<dbReference type="Proteomes" id="UP001241605">
    <property type="component" value="Chromosome"/>
</dbReference>
<dbReference type="EMBL" id="CP124616">
    <property type="protein sequence ID" value="WGW03947.1"/>
    <property type="molecule type" value="Genomic_DNA"/>
</dbReference>
<feature type="region of interest" description="Disordered" evidence="1">
    <location>
        <begin position="685"/>
        <end position="734"/>
    </location>
</feature>
<gene>
    <name evidence="3" type="ORF">QF118_18845</name>
</gene>
<keyword evidence="4" id="KW-1185">Reference proteome</keyword>
<proteinExistence type="predicted"/>
<evidence type="ECO:0000256" key="1">
    <source>
        <dbReference type="SAM" id="MobiDB-lite"/>
    </source>
</evidence>
<name>A0ABY8QIG7_9RHOB</name>
<evidence type="ECO:0000259" key="2">
    <source>
        <dbReference type="PROSITE" id="PS50994"/>
    </source>
</evidence>
<dbReference type="RefSeq" id="WP_282300577.1">
    <property type="nucleotide sequence ID" value="NZ_CP124616.1"/>
</dbReference>
<feature type="compositionally biased region" description="Polar residues" evidence="1">
    <location>
        <begin position="719"/>
        <end position="734"/>
    </location>
</feature>
<protein>
    <submittedName>
        <fullName evidence="3">Transposase</fullName>
    </submittedName>
</protein>
<dbReference type="SUPFAM" id="SSF53098">
    <property type="entry name" value="Ribonuclease H-like"/>
    <property type="match status" value="1"/>
</dbReference>
<feature type="domain" description="Integrase catalytic" evidence="2">
    <location>
        <begin position="288"/>
        <end position="522"/>
    </location>
</feature>
<dbReference type="InterPro" id="IPR036397">
    <property type="entry name" value="RNaseH_sf"/>
</dbReference>
<sequence>MDLSFSTANARYVFGLLDRVSIDNLPFTVSMETEVGYVMRRDDTTGLCQQFSHEDLARLGQEGRIRVERDYFDPLAACKRLARSETSVSALSDRPLRRLTKRDLYCQVALEMHNEQLLTFTDASIKANKVELLGRVLERAPVDAPEPGPDGKILKCENFAKPPSPRTLRRWLAELNKFGLMGHIDSVSDRGNRRSRLTAAESSLMMAIARKYMSQDKPTIKELFEEMHLEFEAKNKELVEAGKPAMKIPNRETFRLAVRSLDPFQVELKRNGIDAARKKFRPVTTGVIATRPLERVEIDECTFDAQTLLQSTDIYGLFTEEEKQFMGIQFEEYRDPKTGKIKKRKAARWTLTAAICCATRCIVGMVLSRAPNSEAAVQLLQMIVTNKGAWSDAVGSHTPWDMHGTPELIVFDGGSAFKSLRFRMAAEDLGIAWEMAMNGVPENRGAIERFFGTCSGDLASRLSGHTFRGILQKGDSDPEKRAALNLDDLTFALIRWVVEIYHNTPHGGLDDETPVQAWRRLNKVYGVTPPPDSEMMRLCFGHERDYRLDKTGITVLGLRYQSEVIQNHLRRTDVKPVKVRWHPKDIGAISVKIGEAWFNVPALDTSLKGVPAQTWLTAVRHVRNGAPKSNRLNNAAVRAAILAIKDRNEKAMARAGLNLEDWSEERFMREEKNLLAGVEFYEPKAPTKAKGTLGQELPPEDDGSDDIDGRMDAQPRGADQTTTPAASSITFEEE</sequence>
<evidence type="ECO:0000313" key="3">
    <source>
        <dbReference type="EMBL" id="WGW03947.1"/>
    </source>
</evidence>
<evidence type="ECO:0000313" key="4">
    <source>
        <dbReference type="Proteomes" id="UP001241605"/>
    </source>
</evidence>